<reference evidence="2" key="2">
    <citation type="submission" date="2004-02" db="EMBL/GenBank/DDBJ databases">
        <authorList>
            <consortium name="Genoscope"/>
            <consortium name="Whitehead Institute Centre for Genome Research"/>
        </authorList>
    </citation>
    <scope>NUCLEOTIDE SEQUENCE</scope>
</reference>
<proteinExistence type="predicted"/>
<feature type="region of interest" description="Disordered" evidence="1">
    <location>
        <begin position="368"/>
        <end position="388"/>
    </location>
</feature>
<gene>
    <name evidence="2" type="ORF">GSTENG00024516001</name>
</gene>
<organism evidence="2">
    <name type="scientific">Tetraodon nigroviridis</name>
    <name type="common">Spotted green pufferfish</name>
    <name type="synonym">Chelonodon nigroviridis</name>
    <dbReference type="NCBI Taxonomy" id="99883"/>
    <lineage>
        <taxon>Eukaryota</taxon>
        <taxon>Metazoa</taxon>
        <taxon>Chordata</taxon>
        <taxon>Craniata</taxon>
        <taxon>Vertebrata</taxon>
        <taxon>Euteleostomi</taxon>
        <taxon>Actinopterygii</taxon>
        <taxon>Neopterygii</taxon>
        <taxon>Teleostei</taxon>
        <taxon>Neoteleostei</taxon>
        <taxon>Acanthomorphata</taxon>
        <taxon>Eupercaria</taxon>
        <taxon>Tetraodontiformes</taxon>
        <taxon>Tetradontoidea</taxon>
        <taxon>Tetraodontidae</taxon>
        <taxon>Tetraodon</taxon>
    </lineage>
</organism>
<name>Q4S3S8_TETNG</name>
<evidence type="ECO:0000256" key="1">
    <source>
        <dbReference type="SAM" id="MobiDB-lite"/>
    </source>
</evidence>
<accession>Q4S3S8</accession>
<feature type="compositionally biased region" description="Basic and acidic residues" evidence="1">
    <location>
        <begin position="368"/>
        <end position="380"/>
    </location>
</feature>
<evidence type="ECO:0000313" key="2">
    <source>
        <dbReference type="EMBL" id="CAG04704.1"/>
    </source>
</evidence>
<dbReference type="KEGG" id="tng:GSTEN00024516G001"/>
<comment type="caution">
    <text evidence="2">The sequence shown here is derived from an EMBL/GenBank/DDBJ whole genome shotgun (WGS) entry which is preliminary data.</text>
</comment>
<dbReference type="AlphaFoldDB" id="Q4S3S8"/>
<dbReference type="EMBL" id="CAAE01014744">
    <property type="protein sequence ID" value="CAG04704.1"/>
    <property type="molecule type" value="Genomic_DNA"/>
</dbReference>
<feature type="region of interest" description="Disordered" evidence="1">
    <location>
        <begin position="153"/>
        <end position="174"/>
    </location>
</feature>
<protein>
    <submittedName>
        <fullName evidence="2">(spotted green pufferfish) hypothetical protein</fullName>
    </submittedName>
</protein>
<sequence length="526" mass="59966">MTVDQWRSLISPSPDHASIILLAELILGVIHDVSEFLLKSIRSRNAPGLEGTMSTLHTDLSHTFSESLGLEDQADVVSLAELADLIQKETEEIVTSSITEEYTDNTYIIQPDRLNPIVNVTVGLFQKFGHKMKAAELRCKYWYQKKEVDQEMLLESSHSETEPADSPEDTSLPQYGSATELVQEVIRTDWLDISSRLLDNVTVGEYKRLQSESSTEIQSVADQIVTILSEKRKKPFQALRKRVKTFFAKSFLRVWLCRLLANVKRKHPQDSREESCELVTSIIDRLTPELRSAEATVPSSSYHMYDDIWKQSKVCISIMKWFMKAHTKTLCDRLHLHMLEPITHPIASEPPETDVPPKPSAASEVVKHAEEPAEYTEPKDAPPQVWAAPRDRNPVSLAEETYLKKTYISCFIDMVVFHVCNDAGVIIEEKPGFSQRIFERVWAEVEAEKMYVTHKSFQDLSGKIHKCICKQFKSLDLLYRMASLDPDIMDLIVSLVKERVMTPPKKKSLLSRLFAGAKRLFRGNTN</sequence>
<dbReference type="OrthoDB" id="8872886at2759"/>
<reference evidence="2" key="1">
    <citation type="journal article" date="2004" name="Nature">
        <title>Genome duplication in the teleost fish Tetraodon nigroviridis reveals the early vertebrate proto-karyotype.</title>
        <authorList>
            <person name="Jaillon O."/>
            <person name="Aury J.-M."/>
            <person name="Brunet F."/>
            <person name="Petit J.-L."/>
            <person name="Stange-Thomann N."/>
            <person name="Mauceli E."/>
            <person name="Bouneau L."/>
            <person name="Fischer C."/>
            <person name="Ozouf-Costaz C."/>
            <person name="Bernot A."/>
            <person name="Nicaud S."/>
            <person name="Jaffe D."/>
            <person name="Fisher S."/>
            <person name="Lutfalla G."/>
            <person name="Dossat C."/>
            <person name="Segurens B."/>
            <person name="Dasilva C."/>
            <person name="Salanoubat M."/>
            <person name="Levy M."/>
            <person name="Boudet N."/>
            <person name="Castellano S."/>
            <person name="Anthouard V."/>
            <person name="Jubin C."/>
            <person name="Castelli V."/>
            <person name="Katinka M."/>
            <person name="Vacherie B."/>
            <person name="Biemont C."/>
            <person name="Skalli Z."/>
            <person name="Cattolico L."/>
            <person name="Poulain J."/>
            <person name="De Berardinis V."/>
            <person name="Cruaud C."/>
            <person name="Duprat S."/>
            <person name="Brottier P."/>
            <person name="Coutanceau J.-P."/>
            <person name="Gouzy J."/>
            <person name="Parra G."/>
            <person name="Lardier G."/>
            <person name="Chapple C."/>
            <person name="McKernan K.J."/>
            <person name="McEwan P."/>
            <person name="Bosak S."/>
            <person name="Kellis M."/>
            <person name="Volff J.-N."/>
            <person name="Guigo R."/>
            <person name="Zody M.C."/>
            <person name="Mesirov J."/>
            <person name="Lindblad-Toh K."/>
            <person name="Birren B."/>
            <person name="Nusbaum C."/>
            <person name="Kahn D."/>
            <person name="Robinson-Rechavi M."/>
            <person name="Laudet V."/>
            <person name="Schachter V."/>
            <person name="Quetier F."/>
            <person name="Saurin W."/>
            <person name="Scarpelli C."/>
            <person name="Wincker P."/>
            <person name="Lander E.S."/>
            <person name="Weissenbach J."/>
            <person name="Roest Crollius H."/>
        </authorList>
    </citation>
    <scope>NUCLEOTIDE SEQUENCE [LARGE SCALE GENOMIC DNA]</scope>
</reference>